<dbReference type="EMBL" id="JAEEGA010000002">
    <property type="protein sequence ID" value="MBP1040301.1"/>
    <property type="molecule type" value="Genomic_DNA"/>
</dbReference>
<feature type="transmembrane region" description="Helical" evidence="1">
    <location>
        <begin position="95"/>
        <end position="116"/>
    </location>
</feature>
<keyword evidence="1" id="KW-0472">Membrane</keyword>
<dbReference type="PANTHER" id="PTHR34989">
    <property type="entry name" value="PROTEIN HDED"/>
    <property type="match status" value="1"/>
</dbReference>
<gene>
    <name evidence="2" type="ORF">I6N95_04665</name>
</gene>
<protein>
    <submittedName>
        <fullName evidence="2">DUF308 domain-containing protein</fullName>
    </submittedName>
</protein>
<keyword evidence="1" id="KW-0812">Transmembrane</keyword>
<dbReference type="InterPro" id="IPR005325">
    <property type="entry name" value="DUF308_memb"/>
</dbReference>
<organism evidence="2 3">
    <name type="scientific">Vagococcus allomyrinae</name>
    <dbReference type="NCBI Taxonomy" id="2794353"/>
    <lineage>
        <taxon>Bacteria</taxon>
        <taxon>Bacillati</taxon>
        <taxon>Bacillota</taxon>
        <taxon>Bacilli</taxon>
        <taxon>Lactobacillales</taxon>
        <taxon>Enterococcaceae</taxon>
        <taxon>Vagococcus</taxon>
    </lineage>
</organism>
<evidence type="ECO:0000313" key="3">
    <source>
        <dbReference type="Proteomes" id="UP000674938"/>
    </source>
</evidence>
<sequence length="172" mass="18973">MTSESTVKKGTDWGKLILGILLIITSLISFNNPNFNVLNVVVFFGIAMIASGIQMIASAVKSEKSNVLLIILGVITIILGILIIVNIWYSLLITPYFFAIWCLVQSISGLFTLGEIKKVSKGAFWFSLIMNILGILIGLLLFYHPVVSYFTLSFTVGMGFMFFGIKNIAESF</sequence>
<comment type="caution">
    <text evidence="2">The sequence shown here is derived from an EMBL/GenBank/DDBJ whole genome shotgun (WGS) entry which is preliminary data.</text>
</comment>
<feature type="transmembrane region" description="Helical" evidence="1">
    <location>
        <begin position="37"/>
        <end position="60"/>
    </location>
</feature>
<dbReference type="RefSeq" id="WP_209525193.1">
    <property type="nucleotide sequence ID" value="NZ_JAEEGA010000002.1"/>
</dbReference>
<feature type="transmembrane region" description="Helical" evidence="1">
    <location>
        <begin position="149"/>
        <end position="169"/>
    </location>
</feature>
<accession>A0A940SUR0</accession>
<reference evidence="2" key="1">
    <citation type="submission" date="2020-12" db="EMBL/GenBank/DDBJ databases">
        <title>Vagococcus allomyrinae sp. nov. and Enterococcus lavae sp. nov., isolated from the larvae of Allomyrina dichotoma.</title>
        <authorList>
            <person name="Lee S.D."/>
        </authorList>
    </citation>
    <scope>NUCLEOTIDE SEQUENCE</scope>
    <source>
        <strain evidence="2">BWB3-3</strain>
    </source>
</reference>
<feature type="transmembrane region" description="Helical" evidence="1">
    <location>
        <begin position="123"/>
        <end position="143"/>
    </location>
</feature>
<keyword evidence="3" id="KW-1185">Reference proteome</keyword>
<dbReference type="GO" id="GO:0005886">
    <property type="term" value="C:plasma membrane"/>
    <property type="evidence" value="ECO:0007669"/>
    <property type="project" value="TreeGrafter"/>
</dbReference>
<dbReference type="AlphaFoldDB" id="A0A940SUR0"/>
<dbReference type="Pfam" id="PF03729">
    <property type="entry name" value="DUF308"/>
    <property type="match status" value="1"/>
</dbReference>
<evidence type="ECO:0000256" key="1">
    <source>
        <dbReference type="SAM" id="Phobius"/>
    </source>
</evidence>
<dbReference type="InterPro" id="IPR052712">
    <property type="entry name" value="Acid_resist_chaperone_HdeD"/>
</dbReference>
<dbReference type="Proteomes" id="UP000674938">
    <property type="component" value="Unassembled WGS sequence"/>
</dbReference>
<evidence type="ECO:0000313" key="2">
    <source>
        <dbReference type="EMBL" id="MBP1040301.1"/>
    </source>
</evidence>
<keyword evidence="1" id="KW-1133">Transmembrane helix</keyword>
<feature type="transmembrane region" description="Helical" evidence="1">
    <location>
        <begin position="12"/>
        <end position="31"/>
    </location>
</feature>
<feature type="transmembrane region" description="Helical" evidence="1">
    <location>
        <begin position="67"/>
        <end position="89"/>
    </location>
</feature>
<name>A0A940SUR0_9ENTE</name>
<dbReference type="PANTHER" id="PTHR34989:SF1">
    <property type="entry name" value="PROTEIN HDED"/>
    <property type="match status" value="1"/>
</dbReference>
<proteinExistence type="predicted"/>